<dbReference type="EMBL" id="JBBJCI010000373">
    <property type="protein sequence ID" value="KAK7231830.1"/>
    <property type="molecule type" value="Genomic_DNA"/>
</dbReference>
<organism evidence="2 3">
    <name type="scientific">Aureococcus anophagefferens</name>
    <name type="common">Harmful bloom alga</name>
    <dbReference type="NCBI Taxonomy" id="44056"/>
    <lineage>
        <taxon>Eukaryota</taxon>
        <taxon>Sar</taxon>
        <taxon>Stramenopiles</taxon>
        <taxon>Ochrophyta</taxon>
        <taxon>Pelagophyceae</taxon>
        <taxon>Pelagomonadales</taxon>
        <taxon>Pelagomonadaceae</taxon>
        <taxon>Aureococcus</taxon>
    </lineage>
</organism>
<accession>A0ABR1FJ37</accession>
<comment type="caution">
    <text evidence="2">The sequence shown here is derived from an EMBL/GenBank/DDBJ whole genome shotgun (WGS) entry which is preliminary data.</text>
</comment>
<feature type="domain" description="JmjC" evidence="1">
    <location>
        <begin position="197"/>
        <end position="359"/>
    </location>
</feature>
<evidence type="ECO:0000313" key="2">
    <source>
        <dbReference type="EMBL" id="KAK7231830.1"/>
    </source>
</evidence>
<evidence type="ECO:0000313" key="3">
    <source>
        <dbReference type="Proteomes" id="UP001363151"/>
    </source>
</evidence>
<keyword evidence="3" id="KW-1185">Reference proteome</keyword>
<evidence type="ECO:0000259" key="1">
    <source>
        <dbReference type="PROSITE" id="PS51184"/>
    </source>
</evidence>
<name>A0ABR1FJ37_AURAN</name>
<reference evidence="2 3" key="1">
    <citation type="submission" date="2024-03" db="EMBL/GenBank/DDBJ databases">
        <title>Aureococcus anophagefferens CCMP1851 and Kratosvirus quantuckense: Draft genome of a second virus-susceptible host strain in the model system.</title>
        <authorList>
            <person name="Chase E."/>
            <person name="Truchon A.R."/>
            <person name="Schepens W."/>
            <person name="Wilhelm S.W."/>
        </authorList>
    </citation>
    <scope>NUCLEOTIDE SEQUENCE [LARGE SCALE GENOMIC DNA]</scope>
    <source>
        <strain evidence="2 3">CCMP1851</strain>
    </source>
</reference>
<proteinExistence type="predicted"/>
<gene>
    <name evidence="2" type="ORF">SO694_00082028</name>
</gene>
<dbReference type="Proteomes" id="UP001363151">
    <property type="component" value="Unassembled WGS sequence"/>
</dbReference>
<dbReference type="InterPro" id="IPR003347">
    <property type="entry name" value="JmjC_dom"/>
</dbReference>
<dbReference type="Gene3D" id="2.60.120.650">
    <property type="entry name" value="Cupin"/>
    <property type="match status" value="1"/>
</dbReference>
<dbReference type="PROSITE" id="PS51184">
    <property type="entry name" value="JMJC"/>
    <property type="match status" value="1"/>
</dbReference>
<protein>
    <recommendedName>
        <fullName evidence="1">JmjC domain-containing protein</fullName>
    </recommendedName>
</protein>
<dbReference type="SUPFAM" id="SSF51197">
    <property type="entry name" value="Clavaminate synthase-like"/>
    <property type="match status" value="1"/>
</dbReference>
<sequence length="425" mass="45659">MLLLPASPRGRLRPVASCPDLARRAEVPVAHKPGRRRRGLGLWRLAAVGAAVWLAQFAVASRRAYVRFPLALQAEALRWWLGSVLWLSRAPDAAAVVGGRRSSAPLPRISVPVVEGTWDEVRAALPAFGDDPPLVVVRGFAAGLLDDFGDAASFANHTFDSTHAFATGHLGEAPGGSAATLHLHDAVERMVGGERLYGGFLTDLLAKQPALRAAVTGALARLLEAPALARFGAEVDQSIHHAFVSGGAWHWAQLHNAPVADAFLQVANRKRWYFTVPDYAPFMRPICLGFTAGCRFMMDPRNQSRVPFVEIVTGPGDLLVFPSFWPHAVANLDEGFGFGVGVRPRVARELFAAAAFPATARRSQLSPALNFALRHAYTAATRPAFYRDAVARLSGKFASLSTSLAVNSPELEAVALRAAAAVRLH</sequence>